<evidence type="ECO:0000313" key="3">
    <source>
        <dbReference type="Proteomes" id="UP001500831"/>
    </source>
</evidence>
<dbReference type="EMBL" id="BAAAVI010000098">
    <property type="protein sequence ID" value="GAA2909154.1"/>
    <property type="molecule type" value="Genomic_DNA"/>
</dbReference>
<dbReference type="Proteomes" id="UP001500831">
    <property type="component" value="Unassembled WGS sequence"/>
</dbReference>
<reference evidence="2 3" key="1">
    <citation type="journal article" date="2019" name="Int. J. Syst. Evol. Microbiol.">
        <title>The Global Catalogue of Microorganisms (GCM) 10K type strain sequencing project: providing services to taxonomists for standard genome sequencing and annotation.</title>
        <authorList>
            <consortium name="The Broad Institute Genomics Platform"/>
            <consortium name="The Broad Institute Genome Sequencing Center for Infectious Disease"/>
            <person name="Wu L."/>
            <person name="Ma J."/>
        </authorList>
    </citation>
    <scope>NUCLEOTIDE SEQUENCE [LARGE SCALE GENOMIC DNA]</scope>
    <source>
        <strain evidence="2 3">JCM 6242</strain>
    </source>
</reference>
<evidence type="ECO:0000256" key="1">
    <source>
        <dbReference type="SAM" id="SignalP"/>
    </source>
</evidence>
<dbReference type="RefSeq" id="WP_344981529.1">
    <property type="nucleotide sequence ID" value="NZ_BAAAVI010000098.1"/>
</dbReference>
<evidence type="ECO:0008006" key="4">
    <source>
        <dbReference type="Google" id="ProtNLM"/>
    </source>
</evidence>
<protein>
    <recommendedName>
        <fullName evidence="4">Secreted protein</fullName>
    </recommendedName>
</protein>
<feature type="chain" id="PRO_5046455491" description="Secreted protein" evidence="1">
    <location>
        <begin position="36"/>
        <end position="233"/>
    </location>
</feature>
<evidence type="ECO:0000313" key="2">
    <source>
        <dbReference type="EMBL" id="GAA2909154.1"/>
    </source>
</evidence>
<comment type="caution">
    <text evidence="2">The sequence shown here is derived from an EMBL/GenBank/DDBJ whole genome shotgun (WGS) entry which is preliminary data.</text>
</comment>
<organism evidence="2 3">
    <name type="scientific">Streptosporangium fragile</name>
    <dbReference type="NCBI Taxonomy" id="46186"/>
    <lineage>
        <taxon>Bacteria</taxon>
        <taxon>Bacillati</taxon>
        <taxon>Actinomycetota</taxon>
        <taxon>Actinomycetes</taxon>
        <taxon>Streptosporangiales</taxon>
        <taxon>Streptosporangiaceae</taxon>
        <taxon>Streptosporangium</taxon>
    </lineage>
</organism>
<feature type="signal peptide" evidence="1">
    <location>
        <begin position="1"/>
        <end position="35"/>
    </location>
</feature>
<accession>A0ABN3WBB3</accession>
<gene>
    <name evidence="2" type="ORF">GCM10010517_75610</name>
</gene>
<keyword evidence="3" id="KW-1185">Reference proteome</keyword>
<proteinExistence type="predicted"/>
<keyword evidence="1" id="KW-0732">Signal</keyword>
<sequence length="233" mass="25269">MSTKTNEIAKPSTVRRVAVVAVAAATGIVCSTAPAAAMGERRVTVTNSTSIGPETTTPVGQKCPSGAQYLVGLSFEGSGQGVGPVDPNDPRKERTTNETKIKIEGVTFANYPESSSITFSNSSKHDEKPVVKVSGKITLECSNVNPGKFPEKISISTIGYTTEYDRDLNGMWTWVRSWCPAGTHIDDGGYALYDHDKVRAWPWDSTSTDREWKMRYAGDPGQMVVQIIECVKD</sequence>
<name>A0ABN3WBB3_9ACTN</name>